<evidence type="ECO:0000256" key="7">
    <source>
        <dbReference type="SAM" id="MobiDB-lite"/>
    </source>
</evidence>
<dbReference type="GO" id="GO:0005634">
    <property type="term" value="C:nucleus"/>
    <property type="evidence" value="ECO:0007669"/>
    <property type="project" value="UniProtKB-SubCell"/>
</dbReference>
<name>A0AAW1SXT7_9CHLO</name>
<evidence type="ECO:0000256" key="2">
    <source>
        <dbReference type="ARBA" id="ARBA00013081"/>
    </source>
</evidence>
<evidence type="ECO:0000313" key="9">
    <source>
        <dbReference type="EMBL" id="KAK9862234.1"/>
    </source>
</evidence>
<dbReference type="InterPro" id="IPR036412">
    <property type="entry name" value="HAD-like_sf"/>
</dbReference>
<evidence type="ECO:0000256" key="4">
    <source>
        <dbReference type="ARBA" id="ARBA00023242"/>
    </source>
</evidence>
<comment type="caution">
    <text evidence="9">The sequence shown here is derived from an EMBL/GenBank/DDBJ whole genome shotgun (WGS) entry which is preliminary data.</text>
</comment>
<feature type="compositionally biased region" description="Polar residues" evidence="7">
    <location>
        <begin position="439"/>
        <end position="456"/>
    </location>
</feature>
<dbReference type="InterPro" id="IPR004274">
    <property type="entry name" value="FCP1_dom"/>
</dbReference>
<keyword evidence="10" id="KW-1185">Reference proteome</keyword>
<feature type="compositionally biased region" description="Pro residues" evidence="7">
    <location>
        <begin position="31"/>
        <end position="46"/>
    </location>
</feature>
<organism evidence="9 10">
    <name type="scientific">Apatococcus fuscideae</name>
    <dbReference type="NCBI Taxonomy" id="2026836"/>
    <lineage>
        <taxon>Eukaryota</taxon>
        <taxon>Viridiplantae</taxon>
        <taxon>Chlorophyta</taxon>
        <taxon>core chlorophytes</taxon>
        <taxon>Trebouxiophyceae</taxon>
        <taxon>Chlorellales</taxon>
        <taxon>Chlorellaceae</taxon>
        <taxon>Apatococcus</taxon>
    </lineage>
</organism>
<dbReference type="EMBL" id="JALJOV010000635">
    <property type="protein sequence ID" value="KAK9862234.1"/>
    <property type="molecule type" value="Genomic_DNA"/>
</dbReference>
<feature type="compositionally biased region" description="Polar residues" evidence="7">
    <location>
        <begin position="173"/>
        <end position="186"/>
    </location>
</feature>
<dbReference type="Pfam" id="PF03031">
    <property type="entry name" value="NIF"/>
    <property type="match status" value="1"/>
</dbReference>
<evidence type="ECO:0000259" key="8">
    <source>
        <dbReference type="PROSITE" id="PS50172"/>
    </source>
</evidence>
<feature type="region of interest" description="Disordered" evidence="7">
    <location>
        <begin position="405"/>
        <end position="477"/>
    </location>
</feature>
<dbReference type="Pfam" id="PF12738">
    <property type="entry name" value="PTCB-BRCT"/>
    <property type="match status" value="1"/>
</dbReference>
<keyword evidence="3" id="KW-0378">Hydrolase</keyword>
<evidence type="ECO:0000313" key="10">
    <source>
        <dbReference type="Proteomes" id="UP001485043"/>
    </source>
</evidence>
<comment type="catalytic activity">
    <reaction evidence="6">
        <text>O-phospho-L-threonyl-[protein] + H2O = L-threonyl-[protein] + phosphate</text>
        <dbReference type="Rhea" id="RHEA:47004"/>
        <dbReference type="Rhea" id="RHEA-COMP:11060"/>
        <dbReference type="Rhea" id="RHEA-COMP:11605"/>
        <dbReference type="ChEBI" id="CHEBI:15377"/>
        <dbReference type="ChEBI" id="CHEBI:30013"/>
        <dbReference type="ChEBI" id="CHEBI:43474"/>
        <dbReference type="ChEBI" id="CHEBI:61977"/>
        <dbReference type="EC" id="3.1.3.16"/>
    </reaction>
</comment>
<comment type="catalytic activity">
    <reaction evidence="5">
        <text>O-phospho-L-seryl-[protein] + H2O = L-seryl-[protein] + phosphate</text>
        <dbReference type="Rhea" id="RHEA:20629"/>
        <dbReference type="Rhea" id="RHEA-COMP:9863"/>
        <dbReference type="Rhea" id="RHEA-COMP:11604"/>
        <dbReference type="ChEBI" id="CHEBI:15377"/>
        <dbReference type="ChEBI" id="CHEBI:29999"/>
        <dbReference type="ChEBI" id="CHEBI:43474"/>
        <dbReference type="ChEBI" id="CHEBI:83421"/>
        <dbReference type="EC" id="3.1.3.16"/>
    </reaction>
</comment>
<gene>
    <name evidence="9" type="ORF">WJX84_009411</name>
</gene>
<dbReference type="Gene3D" id="3.40.50.1000">
    <property type="entry name" value="HAD superfamily/HAD-like"/>
    <property type="match status" value="1"/>
</dbReference>
<dbReference type="PROSITE" id="PS50172">
    <property type="entry name" value="BRCT"/>
    <property type="match status" value="1"/>
</dbReference>
<proteinExistence type="predicted"/>
<dbReference type="InterPro" id="IPR001357">
    <property type="entry name" value="BRCT_dom"/>
</dbReference>
<feature type="region of interest" description="Disordered" evidence="7">
    <location>
        <begin position="150"/>
        <end position="246"/>
    </location>
</feature>
<dbReference type="AlphaFoldDB" id="A0AAW1SXT7"/>
<evidence type="ECO:0000256" key="3">
    <source>
        <dbReference type="ARBA" id="ARBA00022801"/>
    </source>
</evidence>
<dbReference type="CDD" id="cd17729">
    <property type="entry name" value="BRCT_CTDP1"/>
    <property type="match status" value="1"/>
</dbReference>
<dbReference type="SUPFAM" id="SSF56784">
    <property type="entry name" value="HAD-like"/>
    <property type="match status" value="1"/>
</dbReference>
<evidence type="ECO:0000256" key="5">
    <source>
        <dbReference type="ARBA" id="ARBA00047761"/>
    </source>
</evidence>
<dbReference type="InterPro" id="IPR023214">
    <property type="entry name" value="HAD_sf"/>
</dbReference>
<dbReference type="SMART" id="SM00577">
    <property type="entry name" value="CPDc"/>
    <property type="match status" value="1"/>
</dbReference>
<dbReference type="SMART" id="SM00292">
    <property type="entry name" value="BRCT"/>
    <property type="match status" value="1"/>
</dbReference>
<keyword evidence="4" id="KW-0539">Nucleus</keyword>
<sequence>MVAARELEDGELEEGEITGEESEKEEEPVKPEPLPKPTPKARPNPAPKIGSKPAQKPDRAPAFKSRQERRRAAKAPPPAPAPPAPVESSPEHEPEPTVAPTYQSLGLQLNGFFRPKPGPSALPIFDQPILPPKRNLPVLPPMDPIPSRAIPMPITLPAPPPHAFGLPKDSPIAISSESPHSEQNGASRPPIGSTFYTSPDGKQQGRKKRRFGEDPASAADPRSRRIGAAAGWQGTSQTQSMAGGSSALSTAGQALIRSKAAEAEAAQAEELRLTNSIKDAAVGVQQATRNVSMPEAMKNLDGVCGSLRLALRKLYNLYKCLKQRDGIRGADDCKQLAQQSGKVHAGLRVLHILSTTGAGRTRDMSAAFEVMRIAIQDRTFVLTSHQQGELEAWVSRSKIFAELLGGPKQPKKPQQQPAKKRAAPPKSPSLQDRLKPTPGNATDHSWDANGQPTIGQVNGAVVPPQRPSAAAYASDAPAAFWDPTEGYRASEDEDMADAQPSGTEDDMDLGSEPVQSENAQPTAHAPSQSASGTWQDREQQRVEAQASWQDLGANVAEVERQAAALSRPHSAHGRPQHLPQDLSLLGDSVDVLLQKRKLCLVLDLDHTLSFELWIHTNGNRSYATAICDLLDPTKELFGQRIIAQTANAVTSDEKAQANAAKRLLEGLEGRDSITVVVDDTSSVWSDHAENLLAVERYVYFPSSRRQFGMKSKSLLEINRDECSQNGMLMVALKVLLRVHAHMFEAMRKPCQEPSGLANWDIRQILQDQRKQVLAGVRILFSRVIPLEQKPESHALWKLALAFGAVCVTQMDSGVTHVITNTVGTEKVFWAQQNGKHVVTPAWLECSCTLWRRHKEDSFRVQAGSLSR</sequence>
<dbReference type="EC" id="3.1.3.16" evidence="2"/>
<dbReference type="InterPro" id="IPR036420">
    <property type="entry name" value="BRCT_dom_sf"/>
</dbReference>
<evidence type="ECO:0000256" key="1">
    <source>
        <dbReference type="ARBA" id="ARBA00004123"/>
    </source>
</evidence>
<dbReference type="InterPro" id="IPR039189">
    <property type="entry name" value="Fcp1"/>
</dbReference>
<comment type="subcellular location">
    <subcellularLocation>
        <location evidence="1">Nucleus</location>
    </subcellularLocation>
</comment>
<dbReference type="SUPFAM" id="SSF52113">
    <property type="entry name" value="BRCT domain"/>
    <property type="match status" value="1"/>
</dbReference>
<feature type="compositionally biased region" description="Acidic residues" evidence="7">
    <location>
        <begin position="8"/>
        <end position="26"/>
    </location>
</feature>
<feature type="compositionally biased region" description="Low complexity" evidence="7">
    <location>
        <begin position="467"/>
        <end position="477"/>
    </location>
</feature>
<dbReference type="Gene3D" id="3.40.50.10190">
    <property type="entry name" value="BRCT domain"/>
    <property type="match status" value="1"/>
</dbReference>
<protein>
    <recommendedName>
        <fullName evidence="2">protein-serine/threonine phosphatase</fullName>
        <ecNumber evidence="2">3.1.3.16</ecNumber>
    </recommendedName>
</protein>
<accession>A0AAW1SXT7</accession>
<feature type="region of interest" description="Disordered" evidence="7">
    <location>
        <begin position="1"/>
        <end position="103"/>
    </location>
</feature>
<feature type="region of interest" description="Disordered" evidence="7">
    <location>
        <begin position="492"/>
        <end position="546"/>
    </location>
</feature>
<dbReference type="GO" id="GO:0008420">
    <property type="term" value="F:RNA polymerase II CTD heptapeptide repeat phosphatase activity"/>
    <property type="evidence" value="ECO:0007669"/>
    <property type="project" value="InterPro"/>
</dbReference>
<dbReference type="Proteomes" id="UP001485043">
    <property type="component" value="Unassembled WGS sequence"/>
</dbReference>
<feature type="domain" description="BRCT" evidence="8">
    <location>
        <begin position="768"/>
        <end position="843"/>
    </location>
</feature>
<dbReference type="PANTHER" id="PTHR23081">
    <property type="entry name" value="RNA POLYMERASE II CTD PHOSPHATASE"/>
    <property type="match status" value="1"/>
</dbReference>
<feature type="compositionally biased region" description="Polar residues" evidence="7">
    <location>
        <begin position="233"/>
        <end position="246"/>
    </location>
</feature>
<dbReference type="PANTHER" id="PTHR23081:SF36">
    <property type="entry name" value="RNA POLYMERASE II SUBUNIT A C-TERMINAL DOMAIN PHOSPHATASE"/>
    <property type="match status" value="1"/>
</dbReference>
<reference evidence="9 10" key="1">
    <citation type="journal article" date="2024" name="Nat. Commun.">
        <title>Phylogenomics reveals the evolutionary origins of lichenization in chlorophyte algae.</title>
        <authorList>
            <person name="Puginier C."/>
            <person name="Libourel C."/>
            <person name="Otte J."/>
            <person name="Skaloud P."/>
            <person name="Haon M."/>
            <person name="Grisel S."/>
            <person name="Petersen M."/>
            <person name="Berrin J.G."/>
            <person name="Delaux P.M."/>
            <person name="Dal Grande F."/>
            <person name="Keller J."/>
        </authorList>
    </citation>
    <scope>NUCLEOTIDE SEQUENCE [LARGE SCALE GENOMIC DNA]</scope>
    <source>
        <strain evidence="9 10">SAG 2523</strain>
    </source>
</reference>
<feature type="compositionally biased region" description="Pro residues" evidence="7">
    <location>
        <begin position="75"/>
        <end position="85"/>
    </location>
</feature>
<evidence type="ECO:0000256" key="6">
    <source>
        <dbReference type="ARBA" id="ARBA00048336"/>
    </source>
</evidence>
<feature type="compositionally biased region" description="Polar residues" evidence="7">
    <location>
        <begin position="513"/>
        <end position="534"/>
    </location>
</feature>